<gene>
    <name evidence="6" type="primary">LOC108921258</name>
</gene>
<evidence type="ECO:0000313" key="7">
    <source>
        <dbReference type="Proteomes" id="UP000694397"/>
    </source>
</evidence>
<feature type="region of interest" description="Disordered" evidence="5">
    <location>
        <begin position="623"/>
        <end position="657"/>
    </location>
</feature>
<protein>
    <submittedName>
        <fullName evidence="6">Ankyrin repeat domain 6</fullName>
    </submittedName>
</protein>
<evidence type="ECO:0000256" key="5">
    <source>
        <dbReference type="SAM" id="MobiDB-lite"/>
    </source>
</evidence>
<feature type="region of interest" description="Disordered" evidence="5">
    <location>
        <begin position="325"/>
        <end position="364"/>
    </location>
</feature>
<dbReference type="PANTHER" id="PTHR24161">
    <property type="entry name" value="ANK_REP_REGION DOMAIN-CONTAINING PROTEIN-RELATED"/>
    <property type="match status" value="1"/>
</dbReference>
<feature type="compositionally biased region" description="Polar residues" evidence="5">
    <location>
        <begin position="544"/>
        <end position="554"/>
    </location>
</feature>
<feature type="coiled-coil region" evidence="4">
    <location>
        <begin position="693"/>
        <end position="720"/>
    </location>
</feature>
<dbReference type="Ensembl" id="ENSSFOT00015021709.2">
    <property type="protein sequence ID" value="ENSSFOP00015021471.2"/>
    <property type="gene ID" value="ENSSFOG00015013830.2"/>
</dbReference>
<reference evidence="6 7" key="1">
    <citation type="submission" date="2019-04" db="EMBL/GenBank/DDBJ databases">
        <authorList>
            <consortium name="Wellcome Sanger Institute Data Sharing"/>
        </authorList>
    </citation>
    <scope>NUCLEOTIDE SEQUENCE [LARGE SCALE GENOMIC DNA]</scope>
</reference>
<feature type="repeat" description="ANK" evidence="3">
    <location>
        <begin position="75"/>
        <end position="107"/>
    </location>
</feature>
<evidence type="ECO:0000256" key="1">
    <source>
        <dbReference type="ARBA" id="ARBA00022737"/>
    </source>
</evidence>
<reference evidence="6" key="3">
    <citation type="submission" date="2025-09" db="UniProtKB">
        <authorList>
            <consortium name="Ensembl"/>
        </authorList>
    </citation>
    <scope>IDENTIFICATION</scope>
</reference>
<feature type="region of interest" description="Disordered" evidence="5">
    <location>
        <begin position="531"/>
        <end position="573"/>
    </location>
</feature>
<dbReference type="Proteomes" id="UP000694397">
    <property type="component" value="Chromosome 15"/>
</dbReference>
<feature type="compositionally biased region" description="Low complexity" evidence="5">
    <location>
        <begin position="560"/>
        <end position="572"/>
    </location>
</feature>
<dbReference type="SMART" id="SM00248">
    <property type="entry name" value="ANK"/>
    <property type="match status" value="8"/>
</dbReference>
<feature type="compositionally biased region" description="Basic and acidic residues" evidence="5">
    <location>
        <begin position="623"/>
        <end position="632"/>
    </location>
</feature>
<evidence type="ECO:0000256" key="3">
    <source>
        <dbReference type="PROSITE-ProRule" id="PRU00023"/>
    </source>
</evidence>
<keyword evidence="2 3" id="KW-0040">ANK repeat</keyword>
<keyword evidence="7" id="KW-1185">Reference proteome</keyword>
<proteinExistence type="predicted"/>
<dbReference type="InterPro" id="IPR002110">
    <property type="entry name" value="Ankyrin_rpt"/>
</dbReference>
<dbReference type="PANTHER" id="PTHR24161:SF85">
    <property type="entry name" value="PALMITOYLTRANSFERASE HIP14"/>
    <property type="match status" value="1"/>
</dbReference>
<feature type="repeat" description="ANK" evidence="3">
    <location>
        <begin position="174"/>
        <end position="206"/>
    </location>
</feature>
<dbReference type="AlphaFoldDB" id="A0A8C9RW80"/>
<dbReference type="PROSITE" id="PS50297">
    <property type="entry name" value="ANK_REP_REGION"/>
    <property type="match status" value="6"/>
</dbReference>
<evidence type="ECO:0000256" key="2">
    <source>
        <dbReference type="ARBA" id="ARBA00023043"/>
    </source>
</evidence>
<feature type="coiled-coil region" evidence="4">
    <location>
        <begin position="410"/>
        <end position="459"/>
    </location>
</feature>
<evidence type="ECO:0000256" key="4">
    <source>
        <dbReference type="SAM" id="Coils"/>
    </source>
</evidence>
<evidence type="ECO:0000313" key="6">
    <source>
        <dbReference type="Ensembl" id="ENSSFOP00015021471.2"/>
    </source>
</evidence>
<dbReference type="InterPro" id="IPR036770">
    <property type="entry name" value="Ankyrin_rpt-contain_sf"/>
</dbReference>
<keyword evidence="4" id="KW-0175">Coiled coil</keyword>
<dbReference type="SUPFAM" id="SSF48403">
    <property type="entry name" value="Ankyrin repeat"/>
    <property type="match status" value="1"/>
</dbReference>
<dbReference type="Pfam" id="PF00023">
    <property type="entry name" value="Ank"/>
    <property type="match status" value="3"/>
</dbReference>
<feature type="compositionally biased region" description="Basic and acidic residues" evidence="5">
    <location>
        <begin position="344"/>
        <end position="361"/>
    </location>
</feature>
<feature type="repeat" description="ANK" evidence="3">
    <location>
        <begin position="42"/>
        <end position="74"/>
    </location>
</feature>
<keyword evidence="1" id="KW-0677">Repeat</keyword>
<dbReference type="OrthoDB" id="8917905at2759"/>
<dbReference type="PROSITE" id="PS50088">
    <property type="entry name" value="ANK_REPEAT"/>
    <property type="match status" value="6"/>
</dbReference>
<accession>A0A8C9RW80</accession>
<dbReference type="Pfam" id="PF12796">
    <property type="entry name" value="Ank_2"/>
    <property type="match status" value="1"/>
</dbReference>
<name>A0A8C9RW80_SCLFO</name>
<reference evidence="6" key="2">
    <citation type="submission" date="2025-08" db="UniProtKB">
        <authorList>
            <consortium name="Ensembl"/>
        </authorList>
    </citation>
    <scope>IDENTIFICATION</scope>
</reference>
<feature type="repeat" description="ANK" evidence="3">
    <location>
        <begin position="141"/>
        <end position="173"/>
    </location>
</feature>
<feature type="repeat" description="ANK" evidence="3">
    <location>
        <begin position="108"/>
        <end position="140"/>
    </location>
</feature>
<dbReference type="GeneTree" id="ENSGT00940000155887"/>
<dbReference type="Gene3D" id="1.25.40.20">
    <property type="entry name" value="Ankyrin repeat-containing domain"/>
    <property type="match status" value="3"/>
</dbReference>
<sequence>MSQQDAATRALSEQLIVASYKGQAENVVQLINRGAQVAVTKYGRTPLHLAAHKGHTEVARILLQAGCDLDIEDDGGQTALHRAAVVGNTAIIRALVHEGCNLDRQDQDGNTALHEASWHGFSQCVRVLVRARANIHARNKAGNIALHLACQNGHVQTVRVLLMGGSNPEQKNSIGDTCLHVAVRYNHVRVVKVLLGAFCSVTEKNKAGDTALHIAAALNHKKSARLLLHAGGDACIQNDTSQTALDLARENNSPDVALLLVKASQVRLLSRSRYVRKRRPELKVEHQAQLVPRPKKLPSKQESRSGEHSICCCGQVLCKGGGCKSEPAKNTAKSGTTNRKKSSKEKGSICRRENRPPETVHRRIKLRVSSPLATQPPHRFTSYHLYTLYRGKDGRIMQVPVKGCRCEPLIKKLENQLEATKEKMKLEIHSMQEQMNSRLQETDRQNKLQSKLLEKMAQERVALERAECHRRIDERATLLCIEQEKRQASVIHELKNWCLTRIEETEERLSKDPPKTELYLADLGVLPRPGTIGHARRGVDEGSSRNIAGNSPGNGSIPLVESRPQPVSPQVVRPKERLHPSIQPIRLHQDQENVGVTYGRYSKGCFDQAEYPSSVTGRYSREHPLHDGRRWDTGQQTGGIPGAPGEWPPSTPPGRQRNCARAEEVTRHFFQVVSTQMEHWCERKVEEARRQAKKEALRERAALLERIDCLEEELRQLRKTTTIILQLLEFHMAPVHPSKKAIPEGIVEQ</sequence>
<organism evidence="6 7">
    <name type="scientific">Scleropages formosus</name>
    <name type="common">Asian bonytongue</name>
    <name type="synonym">Osteoglossum formosum</name>
    <dbReference type="NCBI Taxonomy" id="113540"/>
    <lineage>
        <taxon>Eukaryota</taxon>
        <taxon>Metazoa</taxon>
        <taxon>Chordata</taxon>
        <taxon>Craniata</taxon>
        <taxon>Vertebrata</taxon>
        <taxon>Euteleostomi</taxon>
        <taxon>Actinopterygii</taxon>
        <taxon>Neopterygii</taxon>
        <taxon>Teleostei</taxon>
        <taxon>Osteoglossocephala</taxon>
        <taxon>Osteoglossomorpha</taxon>
        <taxon>Osteoglossiformes</taxon>
        <taxon>Osteoglossidae</taxon>
        <taxon>Scleropages</taxon>
    </lineage>
</organism>
<dbReference type="PRINTS" id="PR01415">
    <property type="entry name" value="ANKYRIN"/>
</dbReference>
<feature type="repeat" description="ANK" evidence="3">
    <location>
        <begin position="207"/>
        <end position="239"/>
    </location>
</feature>